<dbReference type="PANTHER" id="PTHR21502">
    <property type="entry name" value="ZINC FINGER PROTEIN DZIP1"/>
    <property type="match status" value="1"/>
</dbReference>
<dbReference type="GO" id="GO:0008270">
    <property type="term" value="F:zinc ion binding"/>
    <property type="evidence" value="ECO:0007669"/>
    <property type="project" value="UniProtKB-KW"/>
</dbReference>
<keyword evidence="6" id="KW-1185">Reference proteome</keyword>
<proteinExistence type="predicted"/>
<dbReference type="OrthoDB" id="515971at2759"/>
<feature type="region of interest" description="Disordered" evidence="3">
    <location>
        <begin position="632"/>
        <end position="706"/>
    </location>
</feature>
<feature type="region of interest" description="Disordered" evidence="3">
    <location>
        <begin position="892"/>
        <end position="1405"/>
    </location>
</feature>
<reference evidence="5" key="1">
    <citation type="journal article" date="2020" name="bioRxiv">
        <title>Comparative genomics of Chlamydomonas.</title>
        <authorList>
            <person name="Craig R.J."/>
            <person name="Hasan A.R."/>
            <person name="Ness R.W."/>
            <person name="Keightley P.D."/>
        </authorList>
    </citation>
    <scope>NUCLEOTIDE SEQUENCE</scope>
    <source>
        <strain evidence="5">CCAP 11/70</strain>
    </source>
</reference>
<protein>
    <recommendedName>
        <fullName evidence="4">Cilium assembly protein DZIP1 N-terminal domain-containing protein</fullName>
    </recommendedName>
</protein>
<dbReference type="GO" id="GO:0005737">
    <property type="term" value="C:cytoplasm"/>
    <property type="evidence" value="ECO:0007669"/>
    <property type="project" value="UniProtKB-SubCell"/>
</dbReference>
<keyword evidence="1 2" id="KW-0175">Coiled coil</keyword>
<evidence type="ECO:0000256" key="2">
    <source>
        <dbReference type="SAM" id="Coils"/>
    </source>
</evidence>
<dbReference type="Gene3D" id="1.10.287.1490">
    <property type="match status" value="1"/>
</dbReference>
<feature type="compositionally biased region" description="Acidic residues" evidence="3">
    <location>
        <begin position="1152"/>
        <end position="1161"/>
    </location>
</feature>
<feature type="compositionally biased region" description="Acidic residues" evidence="3">
    <location>
        <begin position="1178"/>
        <end position="1202"/>
    </location>
</feature>
<organism evidence="5 6">
    <name type="scientific">Edaphochlamys debaryana</name>
    <dbReference type="NCBI Taxonomy" id="47281"/>
    <lineage>
        <taxon>Eukaryota</taxon>
        <taxon>Viridiplantae</taxon>
        <taxon>Chlorophyta</taxon>
        <taxon>core chlorophytes</taxon>
        <taxon>Chlorophyceae</taxon>
        <taxon>CS clade</taxon>
        <taxon>Chlamydomonadales</taxon>
        <taxon>Chlamydomonadales incertae sedis</taxon>
        <taxon>Edaphochlamys</taxon>
    </lineage>
</organism>
<gene>
    <name evidence="5" type="ORF">HYH03_007896</name>
</gene>
<feature type="compositionally biased region" description="Low complexity" evidence="3">
    <location>
        <begin position="978"/>
        <end position="993"/>
    </location>
</feature>
<evidence type="ECO:0000256" key="1">
    <source>
        <dbReference type="ARBA" id="ARBA00023054"/>
    </source>
</evidence>
<evidence type="ECO:0000256" key="3">
    <source>
        <dbReference type="SAM" id="MobiDB-lite"/>
    </source>
</evidence>
<feature type="compositionally biased region" description="Gly residues" evidence="3">
    <location>
        <begin position="964"/>
        <end position="977"/>
    </location>
</feature>
<feature type="region of interest" description="Disordered" evidence="3">
    <location>
        <begin position="344"/>
        <end position="368"/>
    </location>
</feature>
<feature type="compositionally biased region" description="Pro residues" evidence="3">
    <location>
        <begin position="1218"/>
        <end position="1228"/>
    </location>
</feature>
<dbReference type="Pfam" id="PF13815">
    <property type="entry name" value="Dzip-like_N"/>
    <property type="match status" value="1"/>
</dbReference>
<feature type="compositionally biased region" description="Low complexity" evidence="3">
    <location>
        <begin position="1252"/>
        <end position="1263"/>
    </location>
</feature>
<evidence type="ECO:0000313" key="6">
    <source>
        <dbReference type="Proteomes" id="UP000612055"/>
    </source>
</evidence>
<feature type="domain" description="Cilium assembly protein DZIP1 N-terminal" evidence="4">
    <location>
        <begin position="47"/>
        <end position="164"/>
    </location>
</feature>
<feature type="coiled-coil region" evidence="2">
    <location>
        <begin position="142"/>
        <end position="169"/>
    </location>
</feature>
<comment type="caution">
    <text evidence="5">The sequence shown here is derived from an EMBL/GenBank/DDBJ whole genome shotgun (WGS) entry which is preliminary data.</text>
</comment>
<feature type="compositionally biased region" description="Polar residues" evidence="3">
    <location>
        <begin position="1121"/>
        <end position="1144"/>
    </location>
</feature>
<evidence type="ECO:0000259" key="4">
    <source>
        <dbReference type="Pfam" id="PF13815"/>
    </source>
</evidence>
<feature type="region of interest" description="Disordered" evidence="3">
    <location>
        <begin position="466"/>
        <end position="492"/>
    </location>
</feature>
<feature type="compositionally biased region" description="Basic and acidic residues" evidence="3">
    <location>
        <begin position="1081"/>
        <end position="1100"/>
    </location>
</feature>
<accession>A0A835Y133</accession>
<dbReference type="InterPro" id="IPR051241">
    <property type="entry name" value="DZIP_RILPL"/>
</dbReference>
<feature type="compositionally biased region" description="Polar residues" evidence="3">
    <location>
        <begin position="1327"/>
        <end position="1340"/>
    </location>
</feature>
<feature type="coiled-coil region" evidence="2">
    <location>
        <begin position="235"/>
        <end position="269"/>
    </location>
</feature>
<feature type="coiled-coil region" evidence="2">
    <location>
        <begin position="293"/>
        <end position="341"/>
    </location>
</feature>
<dbReference type="EMBL" id="JAEHOE010000034">
    <property type="protein sequence ID" value="KAG2493968.1"/>
    <property type="molecule type" value="Genomic_DNA"/>
</dbReference>
<dbReference type="PANTHER" id="PTHR21502:SF3">
    <property type="entry name" value="CILIUM ASSEMBLY PROTEIN DZIP1L"/>
    <property type="match status" value="1"/>
</dbReference>
<evidence type="ECO:0000313" key="5">
    <source>
        <dbReference type="EMBL" id="KAG2493968.1"/>
    </source>
</evidence>
<dbReference type="InterPro" id="IPR032714">
    <property type="entry name" value="DZIP1_N"/>
</dbReference>
<dbReference type="Proteomes" id="UP000612055">
    <property type="component" value="Unassembled WGS sequence"/>
</dbReference>
<feature type="compositionally biased region" description="Low complexity" evidence="3">
    <location>
        <begin position="1366"/>
        <end position="1390"/>
    </location>
</feature>
<sequence>MGGGFGGTTAFGRTTAAFGPWFTADAGGMDYPARDQTMTPAPTFPPFKFEPRRSRIDWRLLHGVDINSMVRDVDLDTLEKIVNIVAFGDIEAEDTRHLTELNFIKIFRLAQMMIEYLLYVQDCLQNSNAWLQQDRSNMDKYVQAARLRIRELDANLKMNKRELRRTRKTIKTYELLAVLNDGKNMKQTMQQQQPAATVTVVPPAAAPQPPPPPQVVKIETNPLSVAMDALLRKEMSTLSERLSRAMVECQSLRAERDDLFQAVKELEATVRRGGFDTSSPRFARNSLETAQTLQAMQDQLRSATVEISKLRNEKGDLLEDFERVNADKRQLQEEKNKLLAEIAIRPPSTHPSPRGDGDDAAPGDNLGGMLLDAERQKQSLQEQLQEAREEVTALQKQLMKAMKATALGPISGMPSSGGDDRTFRELESARNQLERELLDLRRAYDEDVRQLRDDLDMAQGRAVEAERRVRASGGGLDGRSRVSPRMSGEDPRRQAATMAELEATNERLNTQLTTLREERGLMAADIERMRAQLQNRPPQSPGDPAIPRDWRTEELDRLKEERDMYQRRTRELEDILRERDGLIERMRGTIRELQAQLEASARPGSAADAALGRVKQQVAEYERLGSHRKAESFSFVPEEAEGPGSPFAAASAQQIQAAPTFGRQPGSPPLSAQPQTMAPSQPPPKPAEPVSASFTPPSPKKPHTQLDPAMAGRWLRRIPRPPPPEADAIQLAVLRRLAGVKPEALDMMLADEIRVITENPYEFEDDDEAHFRAVMKHELAERPGVLSVRPHDLQDLEAARSLLTDQLLAVLDDEIAQYGINVGTEAMDDKTYAASMQELAARRSKVLERHSRDVQERAERLRDALLTHIELYKRKEQAKLLAEQQKRLQEEADIRRTASDARRAAAAGGLPSPLGSGAGAGPGPGPSSAAAKPRVSEIEEEGEDRGSGGSRGSGGAAPAPPRPGFGGAGPGPSGRPGAGPAAGRSGRSSAGSSQEGSPRGGPDAGPRPVMVGGRGPQPAQKQSSLSRSEAGDDLGGMLPAAGGGFRPAGGPVTVIPSRSAGAGGQAPEGGRRSATASPLDRSLRRDGSAHERLQLSREGSHTGPSAGGPVLVVGHRAPPQQAAQPTSVTVSAAATPGGNMNMSIRSVKYQESDFDDEDEDVTPIMPQPKAVSRVQAQEADEYALTEDEEKEEDMGIDDDTEDFSPSGGGGGPRILIRPPAPASPPRPAQPSRLGPQRTSAVGGSKGWATDEPLQLAPAPKPAASQRPSDHDTGDLESLQSFGAEGLSQSLPRRPMGWGGEALQKPSAPQPAREMGQQQQAARKESGLNETIKSFGASSIQGDEIQSIEDFGDSIRPARGMTGGAWGAPAQAKAGASSSQAGSGAAAAKPAVQRQYSSDLSDLEYA</sequence>
<feature type="compositionally biased region" description="Low complexity" evidence="3">
    <location>
        <begin position="648"/>
        <end position="658"/>
    </location>
</feature>
<feature type="compositionally biased region" description="Low complexity" evidence="3">
    <location>
        <begin position="904"/>
        <end position="915"/>
    </location>
</feature>
<name>A0A835Y133_9CHLO</name>
<feature type="compositionally biased region" description="Basic and acidic residues" evidence="3">
    <location>
        <begin position="892"/>
        <end position="903"/>
    </location>
</feature>